<keyword evidence="1 3" id="KW-0853">WD repeat</keyword>
<sequence length="840" mass="92144">MGMCVDSAVALQRIARHTSDVTSCDFSDRFHLASGSGDKSVALFEWKASTGYVEVLFSPFTGHKYAVTSVRFSPRYPLLASASVDGHINLWNIKTGDCIQTLVQANGSGVRCLSFSQDSSLLASGGEGGILCVWSITLQKITLIKAIHGHNEESVQGISFSPDQHIIVSGDVTGTFKIWSLAALREEAEPSALVTFRDAHDLGINYLEFSPEFTLHTASHGLLENIYLLATCGNDHTIALWQVHIITDDKQNTFCRATVSGPTTRFIGHNSAVTQVRISPRGDLIASASIDKTIRIWQISSGRCLKTLEKHSRYVTSCAFSSDQSLLVSGSNDKAIIVWDLKGNLNLHSDIVGHGSRHSPQFFSSVLSNPSKEKDVILLHELENHLSSVNSISFSKVLLVSGGSDHKINIWRWTGANNITLLHSIENAHRYTINQVDICDKTGILASCSLDGTVVIWDPELGKIKKSGFHVSGSGVRSVKISPDSHLIAAGGDDDLLHIYNLDTYETIAKMSMDNESLTGISFTPDSKYIMAGTGEGHCKLFSLMPTVTPIYMLENAHDLGVSGMDFAETVHAQLINDGRYELVTAGQDGIVKVWNININCSPAVSIVWNLTGHGGSVTCVKYSPCLAELIASTSIDKTCRLWDPYSGNCLHVIESQQRVLTSCAFSPDATMLATGSLDKNIMIWRLPGIIKFRSFMANDNCINNIETWSVDVVNKWLQSQNFPPGNLTGKMLLETSIEDILSQLNIDDMRKELLATRLAELRNKNKSGPPHEFLCPITHQIMQDPVVASDGFTYERSAIQSWFASGHCTSPMTNSYMVSQELNSNRLLKENIVAYLSFF</sequence>
<dbReference type="GO" id="GO:0004842">
    <property type="term" value="F:ubiquitin-protein transferase activity"/>
    <property type="evidence" value="ECO:0007669"/>
    <property type="project" value="InterPro"/>
</dbReference>
<keyword evidence="2" id="KW-0677">Repeat</keyword>
<reference evidence="5" key="1">
    <citation type="submission" date="2022-01" db="UniProtKB">
        <authorList>
            <consortium name="EnsemblMetazoa"/>
        </authorList>
    </citation>
    <scope>IDENTIFICATION</scope>
</reference>
<dbReference type="InterPro" id="IPR015943">
    <property type="entry name" value="WD40/YVTN_repeat-like_dom_sf"/>
</dbReference>
<dbReference type="GO" id="GO:0017070">
    <property type="term" value="F:U6 snRNA binding"/>
    <property type="evidence" value="ECO:0007669"/>
    <property type="project" value="TreeGrafter"/>
</dbReference>
<dbReference type="SUPFAM" id="SSF50978">
    <property type="entry name" value="WD40 repeat-like"/>
    <property type="match status" value="3"/>
</dbReference>
<dbReference type="GO" id="GO:0046540">
    <property type="term" value="C:U4/U6 x U5 tri-snRNP complex"/>
    <property type="evidence" value="ECO:0007669"/>
    <property type="project" value="TreeGrafter"/>
</dbReference>
<dbReference type="InterPro" id="IPR020472">
    <property type="entry name" value="WD40_PAC1"/>
</dbReference>
<dbReference type="OrthoDB" id="10064100at2759"/>
<dbReference type="KEGG" id="clec:106661469"/>
<evidence type="ECO:0000313" key="6">
    <source>
        <dbReference type="Proteomes" id="UP000494040"/>
    </source>
</evidence>
<feature type="repeat" description="WD" evidence="3">
    <location>
        <begin position="382"/>
        <end position="411"/>
    </location>
</feature>
<dbReference type="SMART" id="SM00320">
    <property type="entry name" value="WD40"/>
    <property type="match status" value="14"/>
</dbReference>
<dbReference type="AlphaFoldDB" id="A0A8I6R8A4"/>
<dbReference type="PROSITE" id="PS50082">
    <property type="entry name" value="WD_REPEATS_2"/>
    <property type="match status" value="11"/>
</dbReference>
<evidence type="ECO:0000256" key="3">
    <source>
        <dbReference type="PROSITE-ProRule" id="PRU00221"/>
    </source>
</evidence>
<accession>A0A8I6R8A4</accession>
<proteinExistence type="predicted"/>
<dbReference type="Pfam" id="PF04564">
    <property type="entry name" value="U-box"/>
    <property type="match status" value="1"/>
</dbReference>
<feature type="repeat" description="WD" evidence="3">
    <location>
        <begin position="60"/>
        <end position="101"/>
    </location>
</feature>
<evidence type="ECO:0000259" key="4">
    <source>
        <dbReference type="PROSITE" id="PS51698"/>
    </source>
</evidence>
<feature type="repeat" description="WD" evidence="3">
    <location>
        <begin position="426"/>
        <end position="467"/>
    </location>
</feature>
<protein>
    <recommendedName>
        <fullName evidence="4">U-box domain-containing protein</fullName>
    </recommendedName>
</protein>
<evidence type="ECO:0000256" key="1">
    <source>
        <dbReference type="ARBA" id="ARBA00022574"/>
    </source>
</evidence>
<dbReference type="PROSITE" id="PS00678">
    <property type="entry name" value="WD_REPEATS_1"/>
    <property type="match status" value="2"/>
</dbReference>
<evidence type="ECO:0000256" key="2">
    <source>
        <dbReference type="ARBA" id="ARBA00022737"/>
    </source>
</evidence>
<evidence type="ECO:0000313" key="5">
    <source>
        <dbReference type="EnsemblMetazoa" id="XP_014240372.1"/>
    </source>
</evidence>
<dbReference type="SUPFAM" id="SSF57850">
    <property type="entry name" value="RING/U-box"/>
    <property type="match status" value="1"/>
</dbReference>
<dbReference type="InterPro" id="IPR003613">
    <property type="entry name" value="Ubox_domain"/>
</dbReference>
<feature type="repeat" description="WD" evidence="3">
    <location>
        <begin position="583"/>
        <end position="598"/>
    </location>
</feature>
<dbReference type="OMA" id="EALMVCD"/>
<dbReference type="PRINTS" id="PR00320">
    <property type="entry name" value="GPROTEINBRPT"/>
</dbReference>
<feature type="domain" description="U-box" evidence="4">
    <location>
        <begin position="769"/>
        <end position="840"/>
    </location>
</feature>
<dbReference type="CDD" id="cd00200">
    <property type="entry name" value="WD40"/>
    <property type="match status" value="2"/>
</dbReference>
<dbReference type="PANTHER" id="PTHR19846:SF0">
    <property type="entry name" value="PRE-MRNA PROCESSING FACTOR 4"/>
    <property type="match status" value="1"/>
</dbReference>
<name>A0A8I6R8A4_CIMLE</name>
<feature type="repeat" description="WD" evidence="3">
    <location>
        <begin position="148"/>
        <end position="189"/>
    </location>
</feature>
<dbReference type="GO" id="GO:0000398">
    <property type="term" value="P:mRNA splicing, via spliceosome"/>
    <property type="evidence" value="ECO:0007669"/>
    <property type="project" value="TreeGrafter"/>
</dbReference>
<dbReference type="InterPro" id="IPR019775">
    <property type="entry name" value="WD40_repeat_CS"/>
</dbReference>
<keyword evidence="6" id="KW-1185">Reference proteome</keyword>
<dbReference type="CDD" id="cd16655">
    <property type="entry name" value="RING-Ubox_WDSUB1-like"/>
    <property type="match status" value="1"/>
</dbReference>
<dbReference type="InterPro" id="IPR036322">
    <property type="entry name" value="WD40_repeat_dom_sf"/>
</dbReference>
<dbReference type="PROSITE" id="PS51698">
    <property type="entry name" value="U_BOX"/>
    <property type="match status" value="1"/>
</dbReference>
<dbReference type="SMART" id="SM00504">
    <property type="entry name" value="Ubox"/>
    <property type="match status" value="1"/>
</dbReference>
<dbReference type="PROSITE" id="PS50294">
    <property type="entry name" value="WD_REPEATS_REGION"/>
    <property type="match status" value="6"/>
</dbReference>
<feature type="repeat" description="WD" evidence="3">
    <location>
        <begin position="654"/>
        <end position="687"/>
    </location>
</feature>
<dbReference type="Pfam" id="PF00400">
    <property type="entry name" value="WD40"/>
    <property type="match status" value="12"/>
</dbReference>
<dbReference type="InterPro" id="IPR013083">
    <property type="entry name" value="Znf_RING/FYVE/PHD"/>
</dbReference>
<dbReference type="Proteomes" id="UP000494040">
    <property type="component" value="Unassembled WGS sequence"/>
</dbReference>
<feature type="repeat" description="WD" evidence="3">
    <location>
        <begin position="469"/>
        <end position="510"/>
    </location>
</feature>
<dbReference type="EnsemblMetazoa" id="XM_014384886.2">
    <property type="protein sequence ID" value="XP_014240372.1"/>
    <property type="gene ID" value="LOC106661469"/>
</dbReference>
<feature type="repeat" description="WD" evidence="3">
    <location>
        <begin position="308"/>
        <end position="349"/>
    </location>
</feature>
<feature type="repeat" description="WD" evidence="3">
    <location>
        <begin position="266"/>
        <end position="307"/>
    </location>
</feature>
<dbReference type="Gene3D" id="3.30.40.10">
    <property type="entry name" value="Zinc/RING finger domain, C3HC4 (zinc finger)"/>
    <property type="match status" value="1"/>
</dbReference>
<dbReference type="InterPro" id="IPR001680">
    <property type="entry name" value="WD40_rpt"/>
</dbReference>
<feature type="repeat" description="WD" evidence="3">
    <location>
        <begin position="611"/>
        <end position="653"/>
    </location>
</feature>
<dbReference type="PANTHER" id="PTHR19846">
    <property type="entry name" value="WD40 REPEAT PROTEIN"/>
    <property type="match status" value="1"/>
</dbReference>
<dbReference type="GO" id="GO:0030621">
    <property type="term" value="F:U4 snRNA binding"/>
    <property type="evidence" value="ECO:0007669"/>
    <property type="project" value="TreeGrafter"/>
</dbReference>
<dbReference type="RefSeq" id="XP_014240372.1">
    <property type="nucleotide sequence ID" value="XM_014384886.2"/>
</dbReference>
<dbReference type="GeneID" id="106661469"/>
<dbReference type="Gene3D" id="2.130.10.10">
    <property type="entry name" value="YVTN repeat-like/Quinoprotein amine dehydrogenase"/>
    <property type="match status" value="4"/>
</dbReference>
<feature type="repeat" description="WD" evidence="3">
    <location>
        <begin position="103"/>
        <end position="136"/>
    </location>
</feature>
<organism evidence="5 6">
    <name type="scientific">Cimex lectularius</name>
    <name type="common">Bed bug</name>
    <name type="synonym">Acanthia lectularia</name>
    <dbReference type="NCBI Taxonomy" id="79782"/>
    <lineage>
        <taxon>Eukaryota</taxon>
        <taxon>Metazoa</taxon>
        <taxon>Ecdysozoa</taxon>
        <taxon>Arthropoda</taxon>
        <taxon>Hexapoda</taxon>
        <taxon>Insecta</taxon>
        <taxon>Pterygota</taxon>
        <taxon>Neoptera</taxon>
        <taxon>Paraneoptera</taxon>
        <taxon>Hemiptera</taxon>
        <taxon>Heteroptera</taxon>
        <taxon>Panheteroptera</taxon>
        <taxon>Cimicomorpha</taxon>
        <taxon>Cimicidae</taxon>
        <taxon>Cimex</taxon>
    </lineage>
</organism>
<dbReference type="GO" id="GO:0016567">
    <property type="term" value="P:protein ubiquitination"/>
    <property type="evidence" value="ECO:0007669"/>
    <property type="project" value="InterPro"/>
</dbReference>